<dbReference type="Proteomes" id="UP000245468">
    <property type="component" value="Chromosome"/>
</dbReference>
<sequence length="44" mass="5260">MTDVLILKLNYQFDKLGPFHTQIGRRNPIFNRLTVFFMNWAISC</sequence>
<accession>A0A2S2DUT7</accession>
<name>A0A2S2DUT7_9BACT</name>
<keyword evidence="2" id="KW-1185">Reference proteome</keyword>
<dbReference type="AlphaFoldDB" id="A0A2S2DUT7"/>
<evidence type="ECO:0000313" key="2">
    <source>
        <dbReference type="Proteomes" id="UP000245468"/>
    </source>
</evidence>
<evidence type="ECO:0000313" key="1">
    <source>
        <dbReference type="EMBL" id="AWL09079.1"/>
    </source>
</evidence>
<dbReference type="EMBL" id="CP029346">
    <property type="protein sequence ID" value="AWL09079.1"/>
    <property type="molecule type" value="Genomic_DNA"/>
</dbReference>
<protein>
    <submittedName>
        <fullName evidence="1">Uncharacterized protein</fullName>
    </submittedName>
</protein>
<gene>
    <name evidence="1" type="ORF">HME7025_01217</name>
</gene>
<proteinExistence type="predicted"/>
<organism evidence="1 2">
    <name type="scientific">Aquirufa nivalisilvae</name>
    <dbReference type="NCBI Taxonomy" id="2516557"/>
    <lineage>
        <taxon>Bacteria</taxon>
        <taxon>Pseudomonadati</taxon>
        <taxon>Bacteroidota</taxon>
        <taxon>Cytophagia</taxon>
        <taxon>Cytophagales</taxon>
        <taxon>Flectobacillaceae</taxon>
        <taxon>Aquirufa</taxon>
    </lineage>
</organism>
<reference evidence="2" key="1">
    <citation type="submission" date="2018-05" db="EMBL/GenBank/DDBJ databases">
        <title>Pseudarcicella sp. HME7025 Genome sequencing and assembly.</title>
        <authorList>
            <person name="Kim H."/>
            <person name="Kang H."/>
            <person name="Joh K."/>
        </authorList>
    </citation>
    <scope>NUCLEOTIDE SEQUENCE [LARGE SCALE GENOMIC DNA]</scope>
    <source>
        <strain evidence="2">HME7025</strain>
    </source>
</reference>
<dbReference type="KEGG" id="psez:HME7025_01217"/>